<reference evidence="3" key="1">
    <citation type="submission" date="2016-03" db="EMBL/GenBank/DDBJ databases">
        <authorList>
            <person name="Guldener U."/>
        </authorList>
    </citation>
    <scope>NUCLEOTIDE SEQUENCE [LARGE SCALE GENOMIC DNA]</scope>
    <source>
        <strain evidence="3">04CH-RAC-A.6.1</strain>
    </source>
</reference>
<keyword evidence="3" id="KW-1185">Reference proteome</keyword>
<dbReference type="Pfam" id="PF20150">
    <property type="entry name" value="2EXR"/>
    <property type="match status" value="1"/>
</dbReference>
<dbReference type="PANTHER" id="PTHR35910">
    <property type="entry name" value="2EXR DOMAIN-CONTAINING PROTEIN"/>
    <property type="match status" value="1"/>
</dbReference>
<dbReference type="EMBL" id="FJUX01000034">
    <property type="protein sequence ID" value="CZS97967.1"/>
    <property type="molecule type" value="Genomic_DNA"/>
</dbReference>
<dbReference type="OrthoDB" id="3549675at2759"/>
<feature type="domain" description="2EXR" evidence="1">
    <location>
        <begin position="43"/>
        <end position="136"/>
    </location>
</feature>
<dbReference type="PANTHER" id="PTHR35910:SF6">
    <property type="entry name" value="2EXR DOMAIN-CONTAINING PROTEIN"/>
    <property type="match status" value="1"/>
</dbReference>
<dbReference type="AlphaFoldDB" id="A0A1E1KIU1"/>
<evidence type="ECO:0000259" key="1">
    <source>
        <dbReference type="Pfam" id="PF20150"/>
    </source>
</evidence>
<organism evidence="2 3">
    <name type="scientific">Rhynchosporium agropyri</name>
    <dbReference type="NCBI Taxonomy" id="914238"/>
    <lineage>
        <taxon>Eukaryota</taxon>
        <taxon>Fungi</taxon>
        <taxon>Dikarya</taxon>
        <taxon>Ascomycota</taxon>
        <taxon>Pezizomycotina</taxon>
        <taxon>Leotiomycetes</taxon>
        <taxon>Helotiales</taxon>
        <taxon>Ploettnerulaceae</taxon>
        <taxon>Rhynchosporium</taxon>
    </lineage>
</organism>
<gene>
    <name evidence="2" type="ORF">RAG0_06851</name>
</gene>
<dbReference type="InterPro" id="IPR045518">
    <property type="entry name" value="2EXR"/>
</dbReference>
<evidence type="ECO:0000313" key="3">
    <source>
        <dbReference type="Proteomes" id="UP000178912"/>
    </source>
</evidence>
<evidence type="ECO:0000313" key="2">
    <source>
        <dbReference type="EMBL" id="CZS97967.1"/>
    </source>
</evidence>
<accession>A0A1E1KIU1</accession>
<protein>
    <recommendedName>
        <fullName evidence="1">2EXR domain-containing protein</fullName>
    </recommendedName>
</protein>
<sequence>MSKLALKDKELRIGALTNVTTRSMLARGVKLSKDIIVEEQPLFPLFPMLPIELRMLIWKHYSSGPYLARMVEIFVSKAYSRWHAFRRPLTYTTNSRPLMLSICHETRAEAMRNSSICTLEDSAKRRTMFNPLCDAIYFRFEHHKLADSAFPGLNTVRHLIVNYCTDPYFLARYNHLEVLTLIAHQYHSCSSKIRRASYKTGRPRVEVEFYKPTSRVHYCTATFCQQEQLMVAYKLKNPNWRQPVLNVMCTSINGKRCCTMDVWVNPIGGFAHQPPLQTGSFWDENCVPEPPS</sequence>
<name>A0A1E1KIU1_9HELO</name>
<dbReference type="Proteomes" id="UP000178912">
    <property type="component" value="Unassembled WGS sequence"/>
</dbReference>
<proteinExistence type="predicted"/>